<accession>A0A383WG56</accession>
<gene>
    <name evidence="2" type="ORF">BQ4739_LOCUS16881</name>
</gene>
<evidence type="ECO:0000256" key="1">
    <source>
        <dbReference type="SAM" id="MobiDB-lite"/>
    </source>
</evidence>
<dbReference type="STRING" id="3088.A0A383WG56"/>
<dbReference type="AlphaFoldDB" id="A0A383WG56"/>
<proteinExistence type="predicted"/>
<dbReference type="PANTHER" id="PTHR10741">
    <property type="entry name" value="TRANSLIN AND TRANSLIN ASSOCIATED PROTEIN X"/>
    <property type="match status" value="1"/>
</dbReference>
<dbReference type="Proteomes" id="UP000256970">
    <property type="component" value="Unassembled WGS sequence"/>
</dbReference>
<evidence type="ECO:0000313" key="3">
    <source>
        <dbReference type="Proteomes" id="UP000256970"/>
    </source>
</evidence>
<dbReference type="Gene3D" id="1.20.58.2140">
    <property type="match status" value="1"/>
</dbReference>
<dbReference type="SUPFAM" id="SSF74784">
    <property type="entry name" value="Translin"/>
    <property type="match status" value="1"/>
</dbReference>
<dbReference type="GO" id="GO:0043565">
    <property type="term" value="F:sequence-specific DNA binding"/>
    <property type="evidence" value="ECO:0007669"/>
    <property type="project" value="InterPro"/>
</dbReference>
<dbReference type="CDD" id="cd14820">
    <property type="entry name" value="TRAX"/>
    <property type="match status" value="1"/>
</dbReference>
<feature type="region of interest" description="Disordered" evidence="1">
    <location>
        <begin position="214"/>
        <end position="235"/>
    </location>
</feature>
<protein>
    <recommendedName>
        <fullName evidence="4">Translin</fullName>
    </recommendedName>
</protein>
<dbReference type="InterPro" id="IPR002848">
    <property type="entry name" value="Translin_fam"/>
</dbReference>
<reference evidence="2 3" key="1">
    <citation type="submission" date="2016-10" db="EMBL/GenBank/DDBJ databases">
        <authorList>
            <person name="Cai Z."/>
        </authorList>
    </citation>
    <scope>NUCLEOTIDE SEQUENCE [LARGE SCALE GENOMIC DNA]</scope>
</reference>
<feature type="region of interest" description="Disordered" evidence="1">
    <location>
        <begin position="1"/>
        <end position="21"/>
    </location>
</feature>
<dbReference type="Pfam" id="PF01997">
    <property type="entry name" value="Translin"/>
    <property type="match status" value="1"/>
</dbReference>
<keyword evidence="3" id="KW-1185">Reference proteome</keyword>
<dbReference type="EMBL" id="FNXT01001260">
    <property type="protein sequence ID" value="SZX76498.1"/>
    <property type="molecule type" value="Genomic_DNA"/>
</dbReference>
<evidence type="ECO:0008006" key="4">
    <source>
        <dbReference type="Google" id="ProtNLM"/>
    </source>
</evidence>
<sequence>MQAVKKQRTEDAAAASGPVLDQEDWQSLQGYLQTYDEQRESVIKRSRDAQKLAKQAIYSLHRGAYSRAEEQLASVEKVARELLPIIEKEPTLRYGSYAAVMEEYAEAAIFKVFLTEGRMLKASELRELVQVEEYLGGVLDFTGELNRHAVACATQRDVAAVSCCREIVDALMGQFLQFDLRNGALRKKFDTLKYTLKKLESMLYELSLAEATGMKSRNAEPDEPEGMDTGNATAD</sequence>
<name>A0A383WG56_TETOB</name>
<dbReference type="InterPro" id="IPR036081">
    <property type="entry name" value="Translin_sf"/>
</dbReference>
<evidence type="ECO:0000313" key="2">
    <source>
        <dbReference type="EMBL" id="SZX76498.1"/>
    </source>
</evidence>
<organism evidence="2 3">
    <name type="scientific">Tetradesmus obliquus</name>
    <name type="common">Green alga</name>
    <name type="synonym">Acutodesmus obliquus</name>
    <dbReference type="NCBI Taxonomy" id="3088"/>
    <lineage>
        <taxon>Eukaryota</taxon>
        <taxon>Viridiplantae</taxon>
        <taxon>Chlorophyta</taxon>
        <taxon>core chlorophytes</taxon>
        <taxon>Chlorophyceae</taxon>
        <taxon>CS clade</taxon>
        <taxon>Sphaeropleales</taxon>
        <taxon>Scenedesmaceae</taxon>
        <taxon>Tetradesmus</taxon>
    </lineage>
</organism>